<comment type="subcellular location">
    <subcellularLocation>
        <location evidence="2">Cytoplasm</location>
    </subcellularLocation>
    <subcellularLocation>
        <location evidence="1">Endomembrane system</location>
        <topology evidence="1">Peripheral membrane protein</topology>
    </subcellularLocation>
</comment>
<feature type="coiled-coil region" evidence="6">
    <location>
        <begin position="643"/>
        <end position="695"/>
    </location>
</feature>
<dbReference type="PROSITE" id="PS50913">
    <property type="entry name" value="GRIP"/>
    <property type="match status" value="1"/>
</dbReference>
<dbReference type="Gene3D" id="1.10.220.60">
    <property type="entry name" value="GRIP domain"/>
    <property type="match status" value="1"/>
</dbReference>
<dbReference type="EMBL" id="NHOQ01002152">
    <property type="protein sequence ID" value="PWA19332.1"/>
    <property type="molecule type" value="Genomic_DNA"/>
</dbReference>
<dbReference type="PANTHER" id="PTHR23157:SF25">
    <property type="entry name" value="GRIP AND COILED-COIL DOMAIN-CONTAINING PROTEIN 1"/>
    <property type="match status" value="1"/>
</dbReference>
<dbReference type="GO" id="GO:0005794">
    <property type="term" value="C:Golgi apparatus"/>
    <property type="evidence" value="ECO:0007669"/>
    <property type="project" value="TreeGrafter"/>
</dbReference>
<evidence type="ECO:0000313" key="10">
    <source>
        <dbReference type="Proteomes" id="UP000250572"/>
    </source>
</evidence>
<sequence length="982" mass="111824">MEKFGMSFGGGPSRKELLDTIESQKHQLVQYQTRFKDVVRAYKSLLKEKEALEASLKVLTVTQDLDLKQQEPDAGRRLDLLDDGCSLHSEDSVDTAASVDTASETNRGEQSEEDQGEPGQRSDSTPDADGSSVEAEQHQAPPPSNVEAERRLAQLKSQLSTLTASLSTVSQEKSRMEASFQADKRQLKQEVQELQERLAGVTAAKEAELHALQQQVAEGRARIITQQHEREQEQGDHVQQLRELQRLLQQERDLRQDAELRLQDASAALLASSQAVDRGAESEVQLNLAREQRDELRRRLQAAEEEQRKPDPRVEELQREVQELKNSFQQQIHNETKKVCEAEERARERAQAAELRVAGLEQRVSELSELLGSCEKAKQRDQQAAQRLRDRIQQLDIENKTLAIAASSRSSTDLSLDESQLDVAVLKDKLQTVKKLLLLAAQRNPDQNIQDVTDAQDRTSALHQQELQQLRDEFERYKLRAQVVLKNKTAKDGCQAKELEEVRDQLAELREKYITLRIQSDEGEVRHRQQLEERQQQAAALQLSHRQELERAEAQHRDELQRLEAELPKHRERTMALLDEKDQEMERLRAAVLSCSRDSNDPTTDGLQEAAACASDCEGDAVSEALRQATPTESTLLLYTEQLARKEVEAGGLRRQKHRLEEDLHQLQARLIANAERAEEEMADLRGRLDKMIRDQNREGANLEYLKNVIYKFLTLQDSSGRLQTLNAILTILHFSPQEKHDVMKLQGPAWWGPMRSLSGLMASASVQDGLQVFRQRADYRVYESVQIRSTISTSDLSLVQPRRSCTKPGVTVTRWKLAGNIQTLEVRKHTHCVADRLQMEALQLLCHLSVALASTTCCHSPVQTHPVPSEHGGELRAGVVQSGKELVLTKRTNLRRSLSKRKHQVVILWLLEIRCDDGRTFQAVTDLCRGIRLAMYRSCQTRQRVYRQFHLQNHLVLHRLLTRGMMKLCVSSSRCRLKMAL</sequence>
<keyword evidence="5" id="KW-0472">Membrane</keyword>
<organism evidence="9 10">
    <name type="scientific">Gambusia affinis</name>
    <name type="common">Western mosquitofish</name>
    <name type="synonym">Heterandria affinis</name>
    <dbReference type="NCBI Taxonomy" id="33528"/>
    <lineage>
        <taxon>Eukaryota</taxon>
        <taxon>Metazoa</taxon>
        <taxon>Chordata</taxon>
        <taxon>Craniata</taxon>
        <taxon>Vertebrata</taxon>
        <taxon>Euteleostomi</taxon>
        <taxon>Actinopterygii</taxon>
        <taxon>Neopterygii</taxon>
        <taxon>Teleostei</taxon>
        <taxon>Neoteleostei</taxon>
        <taxon>Acanthomorphata</taxon>
        <taxon>Ovalentaria</taxon>
        <taxon>Atherinomorphae</taxon>
        <taxon>Cyprinodontiformes</taxon>
        <taxon>Poeciliidae</taxon>
        <taxon>Poeciliinae</taxon>
        <taxon>Gambusia</taxon>
    </lineage>
</organism>
<feature type="coiled-coil region" evidence="6">
    <location>
        <begin position="14"/>
        <end position="62"/>
    </location>
</feature>
<evidence type="ECO:0000256" key="7">
    <source>
        <dbReference type="SAM" id="MobiDB-lite"/>
    </source>
</evidence>
<dbReference type="Proteomes" id="UP000250572">
    <property type="component" value="Unassembled WGS sequence"/>
</dbReference>
<dbReference type="InterPro" id="IPR000237">
    <property type="entry name" value="GRIP_dom"/>
</dbReference>
<evidence type="ECO:0000313" key="9">
    <source>
        <dbReference type="EMBL" id="PWA19332.1"/>
    </source>
</evidence>
<evidence type="ECO:0000256" key="4">
    <source>
        <dbReference type="ARBA" id="ARBA00023054"/>
    </source>
</evidence>
<reference evidence="9 10" key="1">
    <citation type="journal article" date="2018" name="G3 (Bethesda)">
        <title>A High-Quality Reference Genome for the Invasive Mosquitofish Gambusia affinis Using a Chicago Library.</title>
        <authorList>
            <person name="Hoffberg S.L."/>
            <person name="Troendle N.J."/>
            <person name="Glenn T.C."/>
            <person name="Mahmud O."/>
            <person name="Louha S."/>
            <person name="Chalopin D."/>
            <person name="Bennetzen J.L."/>
            <person name="Mauricio R."/>
        </authorList>
    </citation>
    <scope>NUCLEOTIDE SEQUENCE [LARGE SCALE GENOMIC DNA]</scope>
    <source>
        <strain evidence="9">NE01/NJP1002.9</strain>
        <tissue evidence="9">Muscle</tissue>
    </source>
</reference>
<gene>
    <name evidence="9" type="ORF">CCH79_00019384</name>
</gene>
<feature type="coiled-coil region" evidence="6">
    <location>
        <begin position="546"/>
        <end position="591"/>
    </location>
</feature>
<evidence type="ECO:0000256" key="1">
    <source>
        <dbReference type="ARBA" id="ARBA00004184"/>
    </source>
</evidence>
<evidence type="ECO:0000256" key="3">
    <source>
        <dbReference type="ARBA" id="ARBA00022490"/>
    </source>
</evidence>
<feature type="region of interest" description="Disordered" evidence="7">
    <location>
        <begin position="89"/>
        <end position="147"/>
    </location>
</feature>
<evidence type="ECO:0000256" key="6">
    <source>
        <dbReference type="SAM" id="Coils"/>
    </source>
</evidence>
<dbReference type="InterPro" id="IPR051952">
    <property type="entry name" value="Golgi-autophagy_related"/>
</dbReference>
<comment type="caution">
    <text evidence="9">The sequence shown here is derived from an EMBL/GenBank/DDBJ whole genome shotgun (WGS) entry which is preliminary data.</text>
</comment>
<feature type="domain" description="GRIP" evidence="8">
    <location>
        <begin position="696"/>
        <end position="746"/>
    </location>
</feature>
<dbReference type="STRING" id="33528.ENSGAFP00000027668"/>
<feature type="coiled-coil region" evidence="6">
    <location>
        <begin position="237"/>
        <end position="405"/>
    </location>
</feature>
<protein>
    <recommendedName>
        <fullName evidence="8">GRIP domain-containing protein</fullName>
    </recommendedName>
</protein>
<keyword evidence="4 6" id="KW-0175">Coiled coil</keyword>
<proteinExistence type="predicted"/>
<keyword evidence="10" id="KW-1185">Reference proteome</keyword>
<feature type="coiled-coil region" evidence="6">
    <location>
        <begin position="460"/>
        <end position="519"/>
    </location>
</feature>
<evidence type="ECO:0000256" key="5">
    <source>
        <dbReference type="ARBA" id="ARBA00023136"/>
    </source>
</evidence>
<name>A0A315V7J1_GAMAF</name>
<dbReference type="PANTHER" id="PTHR23157">
    <property type="entry name" value="GRIP AND COILED-COIL DOMAIN-CONTAINING PROTEIN 1"/>
    <property type="match status" value="1"/>
</dbReference>
<dbReference type="AlphaFoldDB" id="A0A315V7J1"/>
<dbReference type="SMART" id="SM00755">
    <property type="entry name" value="Grip"/>
    <property type="match status" value="1"/>
</dbReference>
<evidence type="ECO:0000259" key="8">
    <source>
        <dbReference type="PROSITE" id="PS50913"/>
    </source>
</evidence>
<keyword evidence="3" id="KW-0963">Cytoplasm</keyword>
<dbReference type="Pfam" id="PF01465">
    <property type="entry name" value="GRIP"/>
    <property type="match status" value="1"/>
</dbReference>
<evidence type="ECO:0000256" key="2">
    <source>
        <dbReference type="ARBA" id="ARBA00004496"/>
    </source>
</evidence>
<accession>A0A315V7J1</accession>